<evidence type="ECO:0000256" key="3">
    <source>
        <dbReference type="ARBA" id="ARBA00013253"/>
    </source>
</evidence>
<dbReference type="EMBL" id="JBHUIO010000006">
    <property type="protein sequence ID" value="MFD2170657.1"/>
    <property type="molecule type" value="Genomic_DNA"/>
</dbReference>
<accession>A0ABW4ZXD4</accession>
<dbReference type="EC" id="2.7.6.3" evidence="3"/>
<dbReference type="CDD" id="cd00483">
    <property type="entry name" value="HPPK"/>
    <property type="match status" value="1"/>
</dbReference>
<dbReference type="NCBIfam" id="TIGR01498">
    <property type="entry name" value="folK"/>
    <property type="match status" value="1"/>
</dbReference>
<dbReference type="SUPFAM" id="SSF55083">
    <property type="entry name" value="6-hydroxymethyl-7,8-dihydropterin pyrophosphokinase, HPPK"/>
    <property type="match status" value="1"/>
</dbReference>
<evidence type="ECO:0000256" key="1">
    <source>
        <dbReference type="ARBA" id="ARBA00000198"/>
    </source>
</evidence>
<keyword evidence="4 10" id="KW-0808">Transferase</keyword>
<evidence type="ECO:0000256" key="6">
    <source>
        <dbReference type="ARBA" id="ARBA00022777"/>
    </source>
</evidence>
<gene>
    <name evidence="10" type="primary">folK</name>
    <name evidence="10" type="ORF">ACFSOY_11650</name>
</gene>
<dbReference type="PROSITE" id="PS00794">
    <property type="entry name" value="HPPK"/>
    <property type="match status" value="1"/>
</dbReference>
<dbReference type="InterPro" id="IPR035907">
    <property type="entry name" value="Hppk_sf"/>
</dbReference>
<dbReference type="InterPro" id="IPR000550">
    <property type="entry name" value="Hppk"/>
</dbReference>
<dbReference type="PANTHER" id="PTHR43071">
    <property type="entry name" value="2-AMINO-4-HYDROXY-6-HYDROXYMETHYLDIHYDROPTERIDINE PYROPHOSPHOKINASE"/>
    <property type="match status" value="1"/>
</dbReference>
<comment type="pathway">
    <text evidence="2">Cofactor biosynthesis; tetrahydrofolate biosynthesis; 2-amino-4-hydroxy-6-hydroxymethyl-7,8-dihydropteridine diphosphate from 7,8-dihydroneopterin triphosphate: step 4/4.</text>
</comment>
<keyword evidence="8" id="KW-0289">Folate biosynthesis</keyword>
<keyword evidence="11" id="KW-1185">Reference proteome</keyword>
<evidence type="ECO:0000313" key="11">
    <source>
        <dbReference type="Proteomes" id="UP001597343"/>
    </source>
</evidence>
<keyword evidence="6" id="KW-0418">Kinase</keyword>
<organism evidence="10 11">
    <name type="scientific">Tumebacillus lipolyticus</name>
    <dbReference type="NCBI Taxonomy" id="1280370"/>
    <lineage>
        <taxon>Bacteria</taxon>
        <taxon>Bacillati</taxon>
        <taxon>Bacillota</taxon>
        <taxon>Bacilli</taxon>
        <taxon>Bacillales</taxon>
        <taxon>Alicyclobacillaceae</taxon>
        <taxon>Tumebacillus</taxon>
    </lineage>
</organism>
<evidence type="ECO:0000313" key="10">
    <source>
        <dbReference type="EMBL" id="MFD2170657.1"/>
    </source>
</evidence>
<dbReference type="Proteomes" id="UP001597343">
    <property type="component" value="Unassembled WGS sequence"/>
</dbReference>
<reference evidence="11" key="1">
    <citation type="journal article" date="2019" name="Int. J. Syst. Evol. Microbiol.">
        <title>The Global Catalogue of Microorganisms (GCM) 10K type strain sequencing project: providing services to taxonomists for standard genome sequencing and annotation.</title>
        <authorList>
            <consortium name="The Broad Institute Genomics Platform"/>
            <consortium name="The Broad Institute Genome Sequencing Center for Infectious Disease"/>
            <person name="Wu L."/>
            <person name="Ma J."/>
        </authorList>
    </citation>
    <scope>NUCLEOTIDE SEQUENCE [LARGE SCALE GENOMIC DNA]</scope>
    <source>
        <strain evidence="11">CGMCC 1.13574</strain>
    </source>
</reference>
<comment type="catalytic activity">
    <reaction evidence="1">
        <text>6-hydroxymethyl-7,8-dihydropterin + ATP = (7,8-dihydropterin-6-yl)methyl diphosphate + AMP + H(+)</text>
        <dbReference type="Rhea" id="RHEA:11412"/>
        <dbReference type="ChEBI" id="CHEBI:15378"/>
        <dbReference type="ChEBI" id="CHEBI:30616"/>
        <dbReference type="ChEBI" id="CHEBI:44841"/>
        <dbReference type="ChEBI" id="CHEBI:72950"/>
        <dbReference type="ChEBI" id="CHEBI:456215"/>
        <dbReference type="EC" id="2.7.6.3"/>
    </reaction>
</comment>
<dbReference type="PANTHER" id="PTHR43071:SF1">
    <property type="entry name" value="2-AMINO-4-HYDROXY-6-HYDROXYMETHYLDIHYDROPTERIDINE PYROPHOSPHOKINASE"/>
    <property type="match status" value="1"/>
</dbReference>
<keyword evidence="5" id="KW-0547">Nucleotide-binding</keyword>
<dbReference type="Gene3D" id="3.30.70.560">
    <property type="entry name" value="7,8-Dihydro-6-hydroxymethylpterin-pyrophosphokinase HPPK"/>
    <property type="match status" value="1"/>
</dbReference>
<evidence type="ECO:0000256" key="5">
    <source>
        <dbReference type="ARBA" id="ARBA00022741"/>
    </source>
</evidence>
<evidence type="ECO:0000256" key="2">
    <source>
        <dbReference type="ARBA" id="ARBA00005051"/>
    </source>
</evidence>
<comment type="caution">
    <text evidence="10">The sequence shown here is derived from an EMBL/GenBank/DDBJ whole genome shotgun (WGS) entry which is preliminary data.</text>
</comment>
<name>A0ABW4ZXD4_9BACL</name>
<evidence type="ECO:0000256" key="4">
    <source>
        <dbReference type="ARBA" id="ARBA00022679"/>
    </source>
</evidence>
<evidence type="ECO:0000256" key="8">
    <source>
        <dbReference type="ARBA" id="ARBA00022909"/>
    </source>
</evidence>
<evidence type="ECO:0000256" key="7">
    <source>
        <dbReference type="ARBA" id="ARBA00022840"/>
    </source>
</evidence>
<protein>
    <recommendedName>
        <fullName evidence="3">2-amino-4-hydroxy-6-hydroxymethyldihydropteridine diphosphokinase</fullName>
        <ecNumber evidence="3">2.7.6.3</ecNumber>
    </recommendedName>
</protein>
<evidence type="ECO:0000259" key="9">
    <source>
        <dbReference type="PROSITE" id="PS00794"/>
    </source>
</evidence>
<sequence length="178" mass="19835">MNDKHRHTAYLSLGSNLGDRMQNLRSAIARLNDHPDIEVTRISPVYETAPVGMTDQPDFLNVAIELKTALDPKKLLFVTSSTELDMGRQRDIRWGPRTLDIDILLIDKQVMDTAELIVPHPRMAERAFVLLPLADLAGDMVHPVTLQTVSDMADQVDGKEGVSRCQIQLASGCELFES</sequence>
<feature type="domain" description="7,8-dihydro-6-hydroxymethylpterin-pyrophosphokinase" evidence="9">
    <location>
        <begin position="93"/>
        <end position="104"/>
    </location>
</feature>
<dbReference type="GO" id="GO:0003848">
    <property type="term" value="F:2-amino-4-hydroxy-6-hydroxymethyldihydropteridine diphosphokinase activity"/>
    <property type="evidence" value="ECO:0007669"/>
    <property type="project" value="UniProtKB-EC"/>
</dbReference>
<proteinExistence type="predicted"/>
<keyword evidence="7" id="KW-0067">ATP-binding</keyword>
<dbReference type="RefSeq" id="WP_386046847.1">
    <property type="nucleotide sequence ID" value="NZ_JBHUIO010000006.1"/>
</dbReference>
<dbReference type="Pfam" id="PF01288">
    <property type="entry name" value="HPPK"/>
    <property type="match status" value="1"/>
</dbReference>